<gene>
    <name evidence="1" type="ORF">CIB84_013369</name>
</gene>
<accession>A0A2P4SFK0</accession>
<evidence type="ECO:0000313" key="2">
    <source>
        <dbReference type="Proteomes" id="UP000237246"/>
    </source>
</evidence>
<feature type="non-terminal residue" evidence="1">
    <location>
        <position position="1"/>
    </location>
</feature>
<name>A0A2P4SFK0_BAMTH</name>
<reference evidence="1 2" key="1">
    <citation type="submission" date="2018-01" db="EMBL/GenBank/DDBJ databases">
        <title>Comparison of the Chinese Bamboo Partridge and Red Junglefowl genome sequences highlights the importance of demography in genome evolution.</title>
        <authorList>
            <person name="Tiley G.P."/>
            <person name="Kimball R.T."/>
            <person name="Braun E.L."/>
            <person name="Burleigh J.G."/>
        </authorList>
    </citation>
    <scope>NUCLEOTIDE SEQUENCE [LARGE SCALE GENOMIC DNA]</scope>
    <source>
        <strain evidence="1">RTK389</strain>
        <tissue evidence="1">Blood</tissue>
    </source>
</reference>
<organism evidence="1 2">
    <name type="scientific">Bambusicola thoracicus</name>
    <name type="common">Chinese bamboo-partridge</name>
    <name type="synonym">Perdix thoracica</name>
    <dbReference type="NCBI Taxonomy" id="9083"/>
    <lineage>
        <taxon>Eukaryota</taxon>
        <taxon>Metazoa</taxon>
        <taxon>Chordata</taxon>
        <taxon>Craniata</taxon>
        <taxon>Vertebrata</taxon>
        <taxon>Euteleostomi</taxon>
        <taxon>Archelosauria</taxon>
        <taxon>Archosauria</taxon>
        <taxon>Dinosauria</taxon>
        <taxon>Saurischia</taxon>
        <taxon>Theropoda</taxon>
        <taxon>Coelurosauria</taxon>
        <taxon>Aves</taxon>
        <taxon>Neognathae</taxon>
        <taxon>Galloanserae</taxon>
        <taxon>Galliformes</taxon>
        <taxon>Phasianidae</taxon>
        <taxon>Perdicinae</taxon>
        <taxon>Bambusicola</taxon>
    </lineage>
</organism>
<protein>
    <submittedName>
        <fullName evidence="1">Uncharacterized protein</fullName>
    </submittedName>
</protein>
<sequence length="56" mass="6632">LTEEELKSLDDIFNNVYKAKYPIVGYTSRRILNEDGSPNLDFKPEDQPHFNIRDEF</sequence>
<dbReference type="OrthoDB" id="547796at2759"/>
<keyword evidence="2" id="KW-1185">Reference proteome</keyword>
<evidence type="ECO:0000313" key="1">
    <source>
        <dbReference type="EMBL" id="POI22881.1"/>
    </source>
</evidence>
<proteinExistence type="predicted"/>
<dbReference type="Proteomes" id="UP000237246">
    <property type="component" value="Unassembled WGS sequence"/>
</dbReference>
<dbReference type="AlphaFoldDB" id="A0A2P4SFK0"/>
<comment type="caution">
    <text evidence="1">The sequence shown here is derived from an EMBL/GenBank/DDBJ whole genome shotgun (WGS) entry which is preliminary data.</text>
</comment>
<dbReference type="EMBL" id="PPHD01053997">
    <property type="protein sequence ID" value="POI22881.1"/>
    <property type="molecule type" value="Genomic_DNA"/>
</dbReference>